<gene>
    <name evidence="3" type="ORF">ABH943_007323</name>
</gene>
<name>A0ABW8MV47_9BURK</name>
<dbReference type="EMBL" id="JBIYDN010000033">
    <property type="protein sequence ID" value="MFK4447287.1"/>
    <property type="molecule type" value="Genomic_DNA"/>
</dbReference>
<evidence type="ECO:0008006" key="5">
    <source>
        <dbReference type="Google" id="ProtNLM"/>
    </source>
</evidence>
<sequence>MKKIICTLLTAALIVPAVSFAQTSNGPVTRAQVRAELVQLENAGYRPGTKQIHYPDEIQAAEQRVQASNNAYASESGAHGSSSVAAATASPRSDAAN</sequence>
<reference evidence="3 4" key="2">
    <citation type="submission" date="2024-11" db="EMBL/GenBank/DDBJ databases">
        <title>Using genomics to understand microbial adaptation to soil warming.</title>
        <authorList>
            <person name="Deangelis K.M. PhD."/>
        </authorList>
    </citation>
    <scope>NUCLEOTIDE SEQUENCE [LARGE SCALE GENOMIC DNA]</scope>
    <source>
        <strain evidence="3 4">GAS97</strain>
    </source>
</reference>
<dbReference type="RefSeq" id="WP_404612773.1">
    <property type="nucleotide sequence ID" value="NZ_JBIYDN010000033.1"/>
</dbReference>
<keyword evidence="4" id="KW-1185">Reference proteome</keyword>
<feature type="chain" id="PRO_5045105796" description="Purine nucleoside phosphorylase" evidence="2">
    <location>
        <begin position="22"/>
        <end position="97"/>
    </location>
</feature>
<reference evidence="3 4" key="1">
    <citation type="submission" date="2024-10" db="EMBL/GenBank/DDBJ databases">
        <authorList>
            <person name="Deangelis K."/>
            <person name="Huntemann M."/>
            <person name="Clum A."/>
            <person name="Wang J."/>
            <person name="Palaniappan K."/>
            <person name="Ritter S."/>
            <person name="Chen I.-M."/>
            <person name="Stamatis D."/>
            <person name="Reddy T."/>
            <person name="O'Malley R."/>
            <person name="Daum C."/>
            <person name="Ng V."/>
            <person name="Ivanova N."/>
            <person name="Kyrpides N."/>
            <person name="Woyke T."/>
        </authorList>
    </citation>
    <scope>NUCLEOTIDE SEQUENCE [LARGE SCALE GENOMIC DNA]</scope>
    <source>
        <strain evidence="3 4">GAS97</strain>
    </source>
</reference>
<feature type="signal peptide" evidence="2">
    <location>
        <begin position="1"/>
        <end position="21"/>
    </location>
</feature>
<evidence type="ECO:0000256" key="1">
    <source>
        <dbReference type="SAM" id="MobiDB-lite"/>
    </source>
</evidence>
<organism evidence="3 4">
    <name type="scientific">Caballeronia udeis</name>
    <dbReference type="NCBI Taxonomy" id="1232866"/>
    <lineage>
        <taxon>Bacteria</taxon>
        <taxon>Pseudomonadati</taxon>
        <taxon>Pseudomonadota</taxon>
        <taxon>Betaproteobacteria</taxon>
        <taxon>Burkholderiales</taxon>
        <taxon>Burkholderiaceae</taxon>
        <taxon>Caballeronia</taxon>
    </lineage>
</organism>
<evidence type="ECO:0000313" key="3">
    <source>
        <dbReference type="EMBL" id="MFK4447287.1"/>
    </source>
</evidence>
<comment type="caution">
    <text evidence="3">The sequence shown here is derived from an EMBL/GenBank/DDBJ whole genome shotgun (WGS) entry which is preliminary data.</text>
</comment>
<feature type="compositionally biased region" description="Low complexity" evidence="1">
    <location>
        <begin position="71"/>
        <end position="97"/>
    </location>
</feature>
<dbReference type="Proteomes" id="UP001620514">
    <property type="component" value="Unassembled WGS sequence"/>
</dbReference>
<dbReference type="InterPro" id="IPR025421">
    <property type="entry name" value="DUF4148"/>
</dbReference>
<accession>A0ABW8MV47</accession>
<proteinExistence type="predicted"/>
<dbReference type="Pfam" id="PF13663">
    <property type="entry name" value="DUF4148"/>
    <property type="match status" value="1"/>
</dbReference>
<evidence type="ECO:0000313" key="4">
    <source>
        <dbReference type="Proteomes" id="UP001620514"/>
    </source>
</evidence>
<protein>
    <recommendedName>
        <fullName evidence="5">Purine nucleoside phosphorylase</fullName>
    </recommendedName>
</protein>
<keyword evidence="2" id="KW-0732">Signal</keyword>
<feature type="region of interest" description="Disordered" evidence="1">
    <location>
        <begin position="65"/>
        <end position="97"/>
    </location>
</feature>
<evidence type="ECO:0000256" key="2">
    <source>
        <dbReference type="SAM" id="SignalP"/>
    </source>
</evidence>